<feature type="transmembrane region" description="Helical" evidence="1">
    <location>
        <begin position="92"/>
        <end position="112"/>
    </location>
</feature>
<dbReference type="EMBL" id="NWMW01000001">
    <property type="protein sequence ID" value="PCD04302.1"/>
    <property type="molecule type" value="Genomic_DNA"/>
</dbReference>
<feature type="transmembrane region" description="Helical" evidence="1">
    <location>
        <begin position="231"/>
        <end position="251"/>
    </location>
</feature>
<reference evidence="2 3" key="1">
    <citation type="submission" date="2017-09" db="EMBL/GenBank/DDBJ databases">
        <title>Sphingomonas spermidinifaciens 9NM-10, whole genome shotgun sequence.</title>
        <authorList>
            <person name="Feng G."/>
            <person name="Zhu H."/>
        </authorList>
    </citation>
    <scope>NUCLEOTIDE SEQUENCE [LARGE SCALE GENOMIC DNA]</scope>
    <source>
        <strain evidence="2 3">9NM-10</strain>
    </source>
</reference>
<proteinExistence type="predicted"/>
<evidence type="ECO:0000313" key="3">
    <source>
        <dbReference type="Proteomes" id="UP000218366"/>
    </source>
</evidence>
<feature type="transmembrane region" description="Helical" evidence="1">
    <location>
        <begin position="46"/>
        <end position="72"/>
    </location>
</feature>
<evidence type="ECO:0000313" key="2">
    <source>
        <dbReference type="EMBL" id="PCD04302.1"/>
    </source>
</evidence>
<dbReference type="RefSeq" id="WP_096342696.1">
    <property type="nucleotide sequence ID" value="NZ_NWMW01000001.1"/>
</dbReference>
<comment type="caution">
    <text evidence="2">The sequence shown here is derived from an EMBL/GenBank/DDBJ whole genome shotgun (WGS) entry which is preliminary data.</text>
</comment>
<sequence length="376" mass="38103">MIDSLITAIALAALAFAWRAAGEAASRSPVAARLRALYALTGLLLALRLAVFATGSLPLIVALMIAAAWLPLAGLRLAEQLCRRHAPRAVKLLGLGGGITFTALALTLGVAWSEGAAVALAAYQSVMLALTIGMLARERGDLRSAERRTLDTFLLALVLTIPLALTDFHAIFPDLPVRGGAVAVLVIVLGSSRLVDDRGTPGGLLADLAVNAGAAALMTLVGWIGVAALDAAAAVRLAAGGFAVGALLLLIERTQGRGPQGAGLVAALARTPGAGLTAILSAHPLLEGGQLIDGEALAAYPPASLEPLLAHRVVDADLDDEAGDAARDLLQAAQATHLIRVSRSPPQFLAIAAGGLAGAELDDEIAVAARLIEAAA</sequence>
<feature type="transmembrane region" description="Helical" evidence="1">
    <location>
        <begin position="204"/>
        <end position="225"/>
    </location>
</feature>
<feature type="transmembrane region" description="Helical" evidence="1">
    <location>
        <begin position="148"/>
        <end position="165"/>
    </location>
</feature>
<feature type="transmembrane region" description="Helical" evidence="1">
    <location>
        <begin position="118"/>
        <end position="136"/>
    </location>
</feature>
<organism evidence="2 3">
    <name type="scientific">Sphingomonas spermidinifaciens</name>
    <dbReference type="NCBI Taxonomy" id="1141889"/>
    <lineage>
        <taxon>Bacteria</taxon>
        <taxon>Pseudomonadati</taxon>
        <taxon>Pseudomonadota</taxon>
        <taxon>Alphaproteobacteria</taxon>
        <taxon>Sphingomonadales</taxon>
        <taxon>Sphingomonadaceae</taxon>
        <taxon>Sphingomonas</taxon>
    </lineage>
</organism>
<keyword evidence="1" id="KW-0812">Transmembrane</keyword>
<gene>
    <name evidence="2" type="ORF">COC42_08460</name>
</gene>
<name>A0A2A4B8M4_9SPHN</name>
<keyword evidence="1" id="KW-1133">Transmembrane helix</keyword>
<evidence type="ECO:0000256" key="1">
    <source>
        <dbReference type="SAM" id="Phobius"/>
    </source>
</evidence>
<feature type="transmembrane region" description="Helical" evidence="1">
    <location>
        <begin position="177"/>
        <end position="195"/>
    </location>
</feature>
<accession>A0A2A4B8M4</accession>
<dbReference type="Proteomes" id="UP000218366">
    <property type="component" value="Unassembled WGS sequence"/>
</dbReference>
<keyword evidence="3" id="KW-1185">Reference proteome</keyword>
<protein>
    <submittedName>
        <fullName evidence="2">Uncharacterized protein</fullName>
    </submittedName>
</protein>
<keyword evidence="1" id="KW-0472">Membrane</keyword>
<dbReference type="OrthoDB" id="7585639at2"/>
<dbReference type="AlphaFoldDB" id="A0A2A4B8M4"/>